<dbReference type="InterPro" id="IPR013784">
    <property type="entry name" value="Carb-bd-like_fold"/>
</dbReference>
<sequence length="435" mass="47178">MDWYDANIILVTHSMLPVTQLSILLSILLGSQIAFGSPQSPAESPPWEQGSPPILSPKMLSDDHKMPLALSEWTFHKSADGSRPSGVEQQYMWMMNRARANPEVEGIWLSLVQDSLIQNAISYFSVNKDILRTEFGALSPTPPAAFDIRLHNAAVAHSEYLISVDGQNHNDQFQRMSDAGFSYSSGRGSVFSYSRNGAYGHAGFNIDWGGDDGTGMQTGRGHRAGLMGNYSNVGVGVVEENNVNTSVGPEVTTINYCNARTSSANHYNRFIVGTVWEDQNGNYFYDPGEGLSGVTVMLDSGDFFAVTGTAGGYAIPVDSGTYQISYSGGALSQPVDKNVTVGSSSLLVPWVDVPSVVLLAGTSIDIDAVLQEADTSWSFAYGLPSTVSVSSDLENWEIIDDGISKSGSTLNWSENWSGSPTPRFWRIQAWNYLED</sequence>
<organism evidence="1 2">
    <name type="scientific">Cerasicoccus arenae</name>
    <dbReference type="NCBI Taxonomy" id="424488"/>
    <lineage>
        <taxon>Bacteria</taxon>
        <taxon>Pseudomonadati</taxon>
        <taxon>Verrucomicrobiota</taxon>
        <taxon>Opitutia</taxon>
        <taxon>Puniceicoccales</taxon>
        <taxon>Cerasicoccaceae</taxon>
        <taxon>Cerasicoccus</taxon>
    </lineage>
</organism>
<dbReference type="GO" id="GO:0030246">
    <property type="term" value="F:carbohydrate binding"/>
    <property type="evidence" value="ECO:0007669"/>
    <property type="project" value="InterPro"/>
</dbReference>
<proteinExistence type="predicted"/>
<dbReference type="Gene3D" id="2.60.40.10">
    <property type="entry name" value="Immunoglobulins"/>
    <property type="match status" value="1"/>
</dbReference>
<reference evidence="1" key="2">
    <citation type="submission" date="2020-09" db="EMBL/GenBank/DDBJ databases">
        <authorList>
            <person name="Sun Q."/>
            <person name="Kim S."/>
        </authorList>
    </citation>
    <scope>NUCLEOTIDE SEQUENCE</scope>
    <source>
        <strain evidence="1">KCTC 12870</strain>
    </source>
</reference>
<gene>
    <name evidence="1" type="ORF">GCM10007047_29090</name>
</gene>
<evidence type="ECO:0000313" key="1">
    <source>
        <dbReference type="EMBL" id="GHC09911.1"/>
    </source>
</evidence>
<accession>A0A8J3GDY4</accession>
<dbReference type="Proteomes" id="UP000642829">
    <property type="component" value="Unassembled WGS sequence"/>
</dbReference>
<comment type="caution">
    <text evidence="1">The sequence shown here is derived from an EMBL/GenBank/DDBJ whole genome shotgun (WGS) entry which is preliminary data.</text>
</comment>
<name>A0A8J3GDY4_9BACT</name>
<keyword evidence="2" id="KW-1185">Reference proteome</keyword>
<dbReference type="InterPro" id="IPR035940">
    <property type="entry name" value="CAP_sf"/>
</dbReference>
<protein>
    <recommendedName>
        <fullName evidence="3">SCP domain-containing protein</fullName>
    </recommendedName>
</protein>
<dbReference type="Gene3D" id="3.40.33.10">
    <property type="entry name" value="CAP"/>
    <property type="match status" value="1"/>
</dbReference>
<dbReference type="AlphaFoldDB" id="A0A8J3GDY4"/>
<dbReference type="SUPFAM" id="SSF49452">
    <property type="entry name" value="Starch-binding domain-like"/>
    <property type="match status" value="1"/>
</dbReference>
<evidence type="ECO:0008006" key="3">
    <source>
        <dbReference type="Google" id="ProtNLM"/>
    </source>
</evidence>
<dbReference type="EMBL" id="BMXG01000022">
    <property type="protein sequence ID" value="GHC09911.1"/>
    <property type="molecule type" value="Genomic_DNA"/>
</dbReference>
<evidence type="ECO:0000313" key="2">
    <source>
        <dbReference type="Proteomes" id="UP000642829"/>
    </source>
</evidence>
<dbReference type="InterPro" id="IPR013783">
    <property type="entry name" value="Ig-like_fold"/>
</dbReference>
<reference evidence="1" key="1">
    <citation type="journal article" date="2014" name="Int. J. Syst. Evol. Microbiol.">
        <title>Complete genome sequence of Corynebacterium casei LMG S-19264T (=DSM 44701T), isolated from a smear-ripened cheese.</title>
        <authorList>
            <consortium name="US DOE Joint Genome Institute (JGI-PGF)"/>
            <person name="Walter F."/>
            <person name="Albersmeier A."/>
            <person name="Kalinowski J."/>
            <person name="Ruckert C."/>
        </authorList>
    </citation>
    <scope>NUCLEOTIDE SEQUENCE</scope>
    <source>
        <strain evidence="1">KCTC 12870</strain>
    </source>
</reference>